<feature type="domain" description="Calcineurin-like phosphoesterase" evidence="3">
    <location>
        <begin position="4"/>
        <end position="201"/>
    </location>
</feature>
<evidence type="ECO:0000256" key="1">
    <source>
        <dbReference type="ARBA" id="ARBA00022729"/>
    </source>
</evidence>
<evidence type="ECO:0000259" key="4">
    <source>
        <dbReference type="Pfam" id="PF02872"/>
    </source>
</evidence>
<dbReference type="SUPFAM" id="SSF55816">
    <property type="entry name" value="5'-nucleotidase (syn. UDP-sugar hydrolase), C-terminal domain"/>
    <property type="match status" value="1"/>
</dbReference>
<protein>
    <recommendedName>
        <fullName evidence="7">Bifunctional metallophosphatase/5'-nucleotidase</fullName>
    </recommendedName>
</protein>
<dbReference type="Proteomes" id="UP000053557">
    <property type="component" value="Unassembled WGS sequence"/>
</dbReference>
<evidence type="ECO:0000256" key="2">
    <source>
        <dbReference type="RuleBase" id="RU362119"/>
    </source>
</evidence>
<dbReference type="GO" id="GO:0000166">
    <property type="term" value="F:nucleotide binding"/>
    <property type="evidence" value="ECO:0007669"/>
    <property type="project" value="UniProtKB-KW"/>
</dbReference>
<dbReference type="Pfam" id="PF02872">
    <property type="entry name" value="5_nucleotid_C"/>
    <property type="match status" value="1"/>
</dbReference>
<sequence length="480" mass="52582">MNLHVLHTNDVHSDLALFARLTASLSALRDALSIRGEHVLVFDIGDHLDRIHPLSDATCGRVNAAVLRALQYDGMVLGNNETLTLEKDHLHDYLRTAQTPVFCSNMTFPDDIEAFADGRMYDLNGLKLGVFGVTVFYPAIMEALGVNAFDAHEAAWRVSASLRNRGADVVIMLSHLGLAVDQSLADEGLPVDLIVGAHTHHFLQASVKRGNTWIVQAGKQGIAYGHTVICVEDKRVANITSKLVFTDRRAQQDPRVIRVTASFEDEARRTLNRVVGYLHEPLRHAQFGESDVANLLCDQMRREFAADVAIVNGGVITASLREGAIARGDLLAICGTPMRAVLLEIDVATLCAFIEAGLALETISKRGFGFGFRGHYIGRIHVSGVEVFAASDPSIEGGRVRVLHLKKDGRVLRGNETVTAAICEYLALSPVYTNLHPARYVYAPPMMRELLERAFAQEGAIEVARVSRVFVDCASEKENV</sequence>
<dbReference type="GO" id="GO:0046872">
    <property type="term" value="F:metal ion binding"/>
    <property type="evidence" value="ECO:0007669"/>
    <property type="project" value="InterPro"/>
</dbReference>
<proteinExistence type="inferred from homology"/>
<keyword evidence="2" id="KW-0547">Nucleotide-binding</keyword>
<dbReference type="GO" id="GO:0008768">
    <property type="term" value="F:UDP-sugar diphosphatase activity"/>
    <property type="evidence" value="ECO:0007669"/>
    <property type="project" value="TreeGrafter"/>
</dbReference>
<keyword evidence="2" id="KW-0378">Hydrolase</keyword>
<dbReference type="Pfam" id="PF00149">
    <property type="entry name" value="Metallophos"/>
    <property type="match status" value="1"/>
</dbReference>
<comment type="similarity">
    <text evidence="2">Belongs to the 5'-nucleotidase family.</text>
</comment>
<reference evidence="5 6" key="1">
    <citation type="submission" date="2015-12" db="EMBL/GenBank/DDBJ databases">
        <title>Draft genome sequence of Acidibacillus ferrooxidans ITV001, isolated from a chalcopyrite acid mine drainage site in Brazil.</title>
        <authorList>
            <person name="Dall'Agnol H."/>
            <person name="Nancucheo I."/>
            <person name="Johnson B."/>
            <person name="Oliveira R."/>
            <person name="Leite L."/>
            <person name="Pylro V."/>
            <person name="Nunes G.L."/>
            <person name="Tzotzos G."/>
            <person name="Fernandes G.R."/>
            <person name="Dutra J."/>
            <person name="Orellana S.C."/>
            <person name="Oliveira G."/>
        </authorList>
    </citation>
    <scope>NUCLEOTIDE SEQUENCE [LARGE SCALE GENOMIC DNA]</scope>
    <source>
        <strain evidence="6">ITV01</strain>
    </source>
</reference>
<evidence type="ECO:0000313" key="5">
    <source>
        <dbReference type="EMBL" id="KUO97142.1"/>
    </source>
</evidence>
<dbReference type="SUPFAM" id="SSF56300">
    <property type="entry name" value="Metallo-dependent phosphatases"/>
    <property type="match status" value="1"/>
</dbReference>
<dbReference type="InterPro" id="IPR029052">
    <property type="entry name" value="Metallo-depent_PP-like"/>
</dbReference>
<name>A0A101XT70_9BACL</name>
<evidence type="ECO:0000259" key="3">
    <source>
        <dbReference type="Pfam" id="PF00149"/>
    </source>
</evidence>
<dbReference type="PROSITE" id="PS00785">
    <property type="entry name" value="5_NUCLEOTIDASE_1"/>
    <property type="match status" value="1"/>
</dbReference>
<dbReference type="GO" id="GO:0008253">
    <property type="term" value="F:5'-nucleotidase activity"/>
    <property type="evidence" value="ECO:0007669"/>
    <property type="project" value="TreeGrafter"/>
</dbReference>
<evidence type="ECO:0008006" key="7">
    <source>
        <dbReference type="Google" id="ProtNLM"/>
    </source>
</evidence>
<dbReference type="GO" id="GO:0030288">
    <property type="term" value="C:outer membrane-bounded periplasmic space"/>
    <property type="evidence" value="ECO:0007669"/>
    <property type="project" value="TreeGrafter"/>
</dbReference>
<dbReference type="GO" id="GO:0009166">
    <property type="term" value="P:nucleotide catabolic process"/>
    <property type="evidence" value="ECO:0007669"/>
    <property type="project" value="InterPro"/>
</dbReference>
<keyword evidence="6" id="KW-1185">Reference proteome</keyword>
<dbReference type="InterPro" id="IPR004843">
    <property type="entry name" value="Calcineurin-like_PHP"/>
</dbReference>
<dbReference type="RefSeq" id="WP_067711678.1">
    <property type="nucleotide sequence ID" value="NZ_LPVJ01000006.1"/>
</dbReference>
<dbReference type="InterPro" id="IPR008334">
    <property type="entry name" value="5'-Nucleotdase_C"/>
</dbReference>
<dbReference type="AlphaFoldDB" id="A0A101XT70"/>
<dbReference type="EMBL" id="LPVJ01000006">
    <property type="protein sequence ID" value="KUO97142.1"/>
    <property type="molecule type" value="Genomic_DNA"/>
</dbReference>
<dbReference type="OrthoDB" id="9793179at2"/>
<dbReference type="InterPro" id="IPR006179">
    <property type="entry name" value="5_nucleotidase/apyrase"/>
</dbReference>
<dbReference type="PANTHER" id="PTHR11575">
    <property type="entry name" value="5'-NUCLEOTIDASE-RELATED"/>
    <property type="match status" value="1"/>
</dbReference>
<dbReference type="InterPro" id="IPR036907">
    <property type="entry name" value="5'-Nucleotdase_C_sf"/>
</dbReference>
<keyword evidence="1" id="KW-0732">Signal</keyword>
<evidence type="ECO:0000313" key="6">
    <source>
        <dbReference type="Proteomes" id="UP000053557"/>
    </source>
</evidence>
<feature type="domain" description="5'-Nucleotidase C-terminal" evidence="4">
    <location>
        <begin position="282"/>
        <end position="427"/>
    </location>
</feature>
<dbReference type="Gene3D" id="3.90.780.10">
    <property type="entry name" value="5'-Nucleotidase, C-terminal domain"/>
    <property type="match status" value="1"/>
</dbReference>
<dbReference type="InterPro" id="IPR006146">
    <property type="entry name" value="5'-Nucleotdase_CS"/>
</dbReference>
<gene>
    <name evidence="5" type="ORF">ATW55_12605</name>
</gene>
<accession>A0A101XT70</accession>
<dbReference type="Gene3D" id="3.60.21.10">
    <property type="match status" value="1"/>
</dbReference>
<dbReference type="PANTHER" id="PTHR11575:SF23">
    <property type="entry name" value="5-NUCLEOTIDASE FAMILY PROTEIN"/>
    <property type="match status" value="1"/>
</dbReference>
<comment type="caution">
    <text evidence="5">The sequence shown here is derived from an EMBL/GenBank/DDBJ whole genome shotgun (WGS) entry which is preliminary data.</text>
</comment>
<dbReference type="PRINTS" id="PR01607">
    <property type="entry name" value="APYRASEFAMLY"/>
</dbReference>
<organism evidence="5 6">
    <name type="scientific">Ferroacidibacillus organovorans</name>
    <dbReference type="NCBI Taxonomy" id="1765683"/>
    <lineage>
        <taxon>Bacteria</taxon>
        <taxon>Bacillati</taxon>
        <taxon>Bacillota</taxon>
        <taxon>Bacilli</taxon>
        <taxon>Bacillales</taxon>
        <taxon>Alicyclobacillaceae</taxon>
        <taxon>Ferroacidibacillus</taxon>
    </lineage>
</organism>